<dbReference type="PIRSF" id="PIRSF037442">
    <property type="entry name" value="UCP037442_abhydr"/>
    <property type="match status" value="1"/>
</dbReference>
<dbReference type="InterPro" id="IPR029058">
    <property type="entry name" value="AB_hydrolase_fold"/>
</dbReference>
<reference evidence="2" key="1">
    <citation type="submission" date="2020-06" db="EMBL/GenBank/DDBJ databases">
        <title>Whole Genome Sequence of Bradyrhizobium sp. Strain 66S1MB.</title>
        <authorList>
            <person name="Bromfield E."/>
            <person name="Cloutier S."/>
        </authorList>
    </citation>
    <scope>NUCLEOTIDE SEQUENCE</scope>
    <source>
        <strain evidence="2">66S1MB</strain>
    </source>
</reference>
<accession>A0A974AEA6</accession>
<evidence type="ECO:0000313" key="2">
    <source>
        <dbReference type="EMBL" id="NVL08521.1"/>
    </source>
</evidence>
<dbReference type="SUPFAM" id="SSF53474">
    <property type="entry name" value="alpha/beta-Hydrolases"/>
    <property type="match status" value="1"/>
</dbReference>
<protein>
    <submittedName>
        <fullName evidence="2">Alpha/beta fold hydrolase</fullName>
    </submittedName>
</protein>
<organism evidence="2">
    <name type="scientific">Bradyrhizobium quebecense</name>
    <dbReference type="NCBI Taxonomy" id="2748629"/>
    <lineage>
        <taxon>Bacteria</taxon>
        <taxon>Pseudomonadati</taxon>
        <taxon>Pseudomonadota</taxon>
        <taxon>Alphaproteobacteria</taxon>
        <taxon>Hyphomicrobiales</taxon>
        <taxon>Nitrobacteraceae</taxon>
        <taxon>Bradyrhizobium</taxon>
    </lineage>
</organism>
<dbReference type="Pfam" id="PF12697">
    <property type="entry name" value="Abhydrolase_6"/>
    <property type="match status" value="1"/>
</dbReference>
<dbReference type="EMBL" id="JABWSX010000001">
    <property type="protein sequence ID" value="NVL08521.1"/>
    <property type="molecule type" value="Genomic_DNA"/>
</dbReference>
<dbReference type="Gene3D" id="3.40.50.1820">
    <property type="entry name" value="alpha/beta hydrolase"/>
    <property type="match status" value="1"/>
</dbReference>
<sequence length="309" mass="33687">MNAREIAAAAAALDDVFSDDIVVPAADGYPLAATLFLPRGRKRHAVLINSATAVPRKVYRGFAGYLARRGAAVLTYDYRGTGDSRPMAATTGLNKPKSLAGFKATMADWAALDTTAAVSWMRYRYRDLPFAYVGHSFGGQALGLLANNAEIPRALLVASQAATWKLMASPERYRVVAFMNGIGLPLARTLGYVPGWAGLGMDLPRGAFEQWRGWVMRERYLLDDATLAARENFPKFKGKLRALVITDDTWATRPAVELLCSAFTSITPEIISIRPADAGAKAIGHFGFFRSDHRDALWRGAAEWLEAEG</sequence>
<dbReference type="InterPro" id="IPR000073">
    <property type="entry name" value="AB_hydrolase_1"/>
</dbReference>
<name>A0A974AEA6_9BRAD</name>
<proteinExistence type="predicted"/>
<gene>
    <name evidence="2" type="ORF">HU230_22730</name>
</gene>
<keyword evidence="2" id="KW-0378">Hydrolase</keyword>
<dbReference type="RefSeq" id="WP_176532019.1">
    <property type="nucleotide sequence ID" value="NZ_CP088022.1"/>
</dbReference>
<dbReference type="InterPro" id="IPR017208">
    <property type="entry name" value="UCP037442_abhydr"/>
</dbReference>
<evidence type="ECO:0000259" key="1">
    <source>
        <dbReference type="Pfam" id="PF12697"/>
    </source>
</evidence>
<dbReference type="GO" id="GO:0016787">
    <property type="term" value="F:hydrolase activity"/>
    <property type="evidence" value="ECO:0007669"/>
    <property type="project" value="UniProtKB-KW"/>
</dbReference>
<comment type="caution">
    <text evidence="2">The sequence shown here is derived from an EMBL/GenBank/DDBJ whole genome shotgun (WGS) entry which is preliminary data.</text>
</comment>
<dbReference type="AlphaFoldDB" id="A0A974AEA6"/>
<feature type="domain" description="AB hydrolase-1" evidence="1">
    <location>
        <begin position="61"/>
        <end position="259"/>
    </location>
</feature>